<dbReference type="PANTHER" id="PTHR35809:SF1">
    <property type="entry name" value="ARCHAETIDYLSERINE DECARBOXYLASE PROENZYME-RELATED"/>
    <property type="match status" value="1"/>
</dbReference>
<keyword evidence="13" id="KW-1185">Reference proteome</keyword>
<evidence type="ECO:0000256" key="2">
    <source>
        <dbReference type="ARBA" id="ARBA00022516"/>
    </source>
</evidence>
<evidence type="ECO:0000313" key="12">
    <source>
        <dbReference type="EMBL" id="CAD7288812.1"/>
    </source>
</evidence>
<keyword evidence="8 12" id="KW-0456">Lyase</keyword>
<sequence length="207" mass="23352">MQYISKYGYKYIIITLILMLVSLNFDIFECFFIFIFIACVIFFRERKNSIKSTDETQILAPIDGKILEISKAELEGKQYTRLTILKSLCGVGVVYAPFSAQQATLRQRHGLFLCSYMKISSALNEKAIYFFQNNGLKFAMRLVAGELSRSLEVQNVSSFVKGDELGFLGSGKIVLFLPLESKICVSVGEKIRSLSTLGYLEKVAVNE</sequence>
<protein>
    <submittedName>
        <fullName evidence="12">Phosphatidylserine decarboxylase proenzyme</fullName>
        <ecNumber evidence="12">4.1.1.65</ecNumber>
    </submittedName>
</protein>
<evidence type="ECO:0000256" key="8">
    <source>
        <dbReference type="ARBA" id="ARBA00023239"/>
    </source>
</evidence>
<organism evidence="12 13">
    <name type="scientific">Campylobacter suis</name>
    <dbReference type="NCBI Taxonomy" id="2790657"/>
    <lineage>
        <taxon>Bacteria</taxon>
        <taxon>Pseudomonadati</taxon>
        <taxon>Campylobacterota</taxon>
        <taxon>Epsilonproteobacteria</taxon>
        <taxon>Campylobacterales</taxon>
        <taxon>Campylobacteraceae</taxon>
        <taxon>Campylobacter</taxon>
    </lineage>
</organism>
<name>A0ABN7K8N0_9BACT</name>
<dbReference type="PANTHER" id="PTHR35809">
    <property type="entry name" value="ARCHAETIDYLSERINE DECARBOXYLASE PROENZYME-RELATED"/>
    <property type="match status" value="1"/>
</dbReference>
<evidence type="ECO:0000256" key="11">
    <source>
        <dbReference type="SAM" id="Phobius"/>
    </source>
</evidence>
<feature type="transmembrane region" description="Helical" evidence="11">
    <location>
        <begin position="12"/>
        <end position="43"/>
    </location>
</feature>
<evidence type="ECO:0000256" key="7">
    <source>
        <dbReference type="ARBA" id="ARBA00023209"/>
    </source>
</evidence>
<dbReference type="GO" id="GO:0004609">
    <property type="term" value="F:phosphatidylserine decarboxylase activity"/>
    <property type="evidence" value="ECO:0007669"/>
    <property type="project" value="UniProtKB-EC"/>
</dbReference>
<evidence type="ECO:0000256" key="9">
    <source>
        <dbReference type="ARBA" id="ARBA00023264"/>
    </source>
</evidence>
<accession>A0ABN7K8N0</accession>
<evidence type="ECO:0000256" key="4">
    <source>
        <dbReference type="ARBA" id="ARBA00023098"/>
    </source>
</evidence>
<keyword evidence="3" id="KW-0210">Decarboxylase</keyword>
<dbReference type="InterPro" id="IPR003817">
    <property type="entry name" value="PS_Dcarbxylase"/>
</dbReference>
<evidence type="ECO:0000256" key="3">
    <source>
        <dbReference type="ARBA" id="ARBA00022793"/>
    </source>
</evidence>
<evidence type="ECO:0000313" key="13">
    <source>
        <dbReference type="Proteomes" id="UP000789359"/>
    </source>
</evidence>
<dbReference type="EMBL" id="CAJHOE010000004">
    <property type="protein sequence ID" value="CAD7288812.1"/>
    <property type="molecule type" value="Genomic_DNA"/>
</dbReference>
<dbReference type="Proteomes" id="UP000789359">
    <property type="component" value="Unassembled WGS sequence"/>
</dbReference>
<keyword evidence="10" id="KW-0670">Pyruvate</keyword>
<dbReference type="Pfam" id="PF02666">
    <property type="entry name" value="PS_Dcarbxylase"/>
    <property type="match status" value="1"/>
</dbReference>
<dbReference type="RefSeq" id="WP_230057274.1">
    <property type="nucleotide sequence ID" value="NZ_CAJHOE010000004.1"/>
</dbReference>
<keyword evidence="11" id="KW-0812">Transmembrane</keyword>
<comment type="caution">
    <text evidence="12">The sequence shown here is derived from an EMBL/GenBank/DDBJ whole genome shotgun (WGS) entry which is preliminary data.</text>
</comment>
<keyword evidence="9" id="KW-1208">Phospholipid metabolism</keyword>
<keyword evidence="1" id="KW-1003">Cell membrane</keyword>
<evidence type="ECO:0000256" key="6">
    <source>
        <dbReference type="ARBA" id="ARBA00023145"/>
    </source>
</evidence>
<keyword evidence="6" id="KW-0865">Zymogen</keyword>
<proteinExistence type="predicted"/>
<dbReference type="EC" id="4.1.1.65" evidence="12"/>
<keyword evidence="5 11" id="KW-0472">Membrane</keyword>
<evidence type="ECO:0000256" key="5">
    <source>
        <dbReference type="ARBA" id="ARBA00023136"/>
    </source>
</evidence>
<keyword evidence="4" id="KW-0443">Lipid metabolism</keyword>
<keyword evidence="7" id="KW-0594">Phospholipid biosynthesis</keyword>
<reference evidence="12 13" key="1">
    <citation type="submission" date="2020-11" db="EMBL/GenBank/DDBJ databases">
        <authorList>
            <person name="Peeters C."/>
        </authorList>
    </citation>
    <scope>NUCLEOTIDE SEQUENCE [LARGE SCALE GENOMIC DNA]</scope>
    <source>
        <strain evidence="12 13">LMG 8286</strain>
    </source>
</reference>
<evidence type="ECO:0000256" key="10">
    <source>
        <dbReference type="ARBA" id="ARBA00023317"/>
    </source>
</evidence>
<dbReference type="InterPro" id="IPR033175">
    <property type="entry name" value="PSD-A"/>
</dbReference>
<keyword evidence="11" id="KW-1133">Transmembrane helix</keyword>
<keyword evidence="2" id="KW-0444">Lipid biosynthesis</keyword>
<evidence type="ECO:0000256" key="1">
    <source>
        <dbReference type="ARBA" id="ARBA00022475"/>
    </source>
</evidence>
<gene>
    <name evidence="12" type="primary">psd_2</name>
    <name evidence="12" type="ORF">LMG8286_01532</name>
</gene>